<name>A0A0D2Y1G0_FUSOF</name>
<dbReference type="EnsemblFungi" id="FOXG_10103T0">
    <property type="protein sequence ID" value="FOXG_10103P0"/>
    <property type="gene ID" value="FOXG_10103"/>
</dbReference>
<reference evidence="4" key="1">
    <citation type="journal article" date="2012" name="Mol. Plant Microbe Interact.">
        <title>A highly conserved effector in Fusarium oxysporum is required for full virulence on Arabidopsis.</title>
        <authorList>
            <person name="Thatcher L.F."/>
            <person name="Gardiner D.M."/>
            <person name="Kazan K."/>
            <person name="Manners J."/>
        </authorList>
    </citation>
    <scope>NUCLEOTIDE SEQUENCE [LARGE SCALE GENOMIC DNA]</scope>
    <source>
        <strain evidence="4">Fo5176</strain>
    </source>
</reference>
<protein>
    <recommendedName>
        <fullName evidence="5">CBM-cenC domain-containing protein</fullName>
    </recommendedName>
</protein>
<evidence type="ECO:0000313" key="4">
    <source>
        <dbReference type="Proteomes" id="UP000002489"/>
    </source>
</evidence>
<evidence type="ECO:0008006" key="5">
    <source>
        <dbReference type="Google" id="ProtNLM"/>
    </source>
</evidence>
<dbReference type="STRING" id="426428.A0A0D2Y1G0"/>
<sequence>MMLLKYSAAVAAFALCGQVSAGPCKPITRVTSSSLGTSSTAATEASLTATNSLSTEISETIDTSSAATSVESSATTVSSEASSTTGDSSTLFTSTTEAATLDATTTEFVSTSTEASDVSTTATATASAAPVCEFTGDYTNYVQNPSFDDLDGNGQPTVEPWIMLGVSSLTTNNPRTGARSMAYSYPDAAIGGSSSILQQLTNTVAGHEYIFKYHWVLIEGQPLQSEECRIGTFAGSGGANSQFFSVDGDEQIVQGQYYEQEYRITAENDNQRLSIGFFCSSQPSAGTVKIQIDDVSVYDYYEGCESP</sequence>
<feature type="region of interest" description="Disordered" evidence="1">
    <location>
        <begin position="63"/>
        <end position="90"/>
    </location>
</feature>
<organism evidence="3 4">
    <name type="scientific">Fusarium oxysporum (strain Fo5176)</name>
    <name type="common">Fusarium vascular wilt</name>
    <dbReference type="NCBI Taxonomy" id="660025"/>
    <lineage>
        <taxon>Eukaryota</taxon>
        <taxon>Fungi</taxon>
        <taxon>Dikarya</taxon>
        <taxon>Ascomycota</taxon>
        <taxon>Pezizomycotina</taxon>
        <taxon>Sordariomycetes</taxon>
        <taxon>Hypocreomycetidae</taxon>
        <taxon>Hypocreales</taxon>
        <taxon>Nectriaceae</taxon>
        <taxon>Fusarium</taxon>
        <taxon>Fusarium oxysporum species complex</taxon>
    </lineage>
</organism>
<feature type="signal peptide" evidence="2">
    <location>
        <begin position="1"/>
        <end position="21"/>
    </location>
</feature>
<accession>A0A0D2Y1G0</accession>
<keyword evidence="2" id="KW-0732">Signal</keyword>
<proteinExistence type="predicted"/>
<dbReference type="Proteomes" id="UP000002489">
    <property type="component" value="Unassembled WGS sequence"/>
</dbReference>
<dbReference type="AlphaFoldDB" id="A0A0D2Y1G0"/>
<feature type="chain" id="PRO_5002267562" description="CBM-cenC domain-containing protein" evidence="2">
    <location>
        <begin position="22"/>
        <end position="307"/>
    </location>
</feature>
<evidence type="ECO:0000313" key="3">
    <source>
        <dbReference type="EnsemblFungi" id="FOXG_10103P0"/>
    </source>
</evidence>
<reference evidence="3" key="2">
    <citation type="submission" date="2025-08" db="UniProtKB">
        <authorList>
            <consortium name="EnsemblFungi"/>
        </authorList>
    </citation>
    <scope>IDENTIFICATION</scope>
    <source>
        <strain evidence="3">4287 / CBS 123668 / FGSC 9935 / NRRL 34936</strain>
    </source>
</reference>
<evidence type="ECO:0000256" key="1">
    <source>
        <dbReference type="SAM" id="MobiDB-lite"/>
    </source>
</evidence>
<evidence type="ECO:0000256" key="2">
    <source>
        <dbReference type="SAM" id="SignalP"/>
    </source>
</evidence>